<evidence type="ECO:0000256" key="6">
    <source>
        <dbReference type="PIRNR" id="PIRNR000139"/>
    </source>
</evidence>
<dbReference type="PIRSF" id="PIRSF000139">
    <property type="entry name" value="Glc_ox_4Fe-4S"/>
    <property type="match status" value="1"/>
</dbReference>
<dbReference type="RefSeq" id="WP_198827971.1">
    <property type="nucleotide sequence ID" value="NZ_CP066308.1"/>
</dbReference>
<dbReference type="PROSITE" id="PS00198">
    <property type="entry name" value="4FE4S_FER_1"/>
    <property type="match status" value="1"/>
</dbReference>
<sequence>MNEQLEQLRAELNYDKTNKCVQCGYCLPACPTYLTMGKETHSPRGRINLVKMAGEGKIKDLSVLEEPLDLCLGCRACETVCPTGVEYGAILESARASITRRKAYSVPQKALRSLLFKKVFPSRKAMKLLGDAMWVYEKTGVQKLARKSGLMKKLPAHLGEFEAIVPPAVSPRERASLPRVTKAKGQRKYTVAFFVGCVMDAMFRKINQLSVQLLAEVGCDVIVIENQICCGALHAHAGEMDESKQLAKRNIEAFAAVDADFIVNNAGGCGAMLVEYDHLLADDAQWAERARAFAAKTRDISQVLALCGGIAGKEGPTERVTYQRSCHMTNVQKVTAEPVQLLAGLPNVELVEMAEANMCCGSAGIYNLVQYDASMEILDLKMQHVIDTGAVTIVTTNPGCLLQMKLGIEREHLGERVRAVHLVEYLAQRAGILDGNPSAQPKA</sequence>
<evidence type="ECO:0000313" key="11">
    <source>
        <dbReference type="Proteomes" id="UP000677234"/>
    </source>
</evidence>
<dbReference type="Proteomes" id="UP000677234">
    <property type="component" value="Chromosome"/>
</dbReference>
<comment type="catalytic activity">
    <reaction evidence="6">
        <text>(R)-lactate + A = pyruvate + AH2</text>
        <dbReference type="Rhea" id="RHEA:15089"/>
        <dbReference type="ChEBI" id="CHEBI:13193"/>
        <dbReference type="ChEBI" id="CHEBI:15361"/>
        <dbReference type="ChEBI" id="CHEBI:16004"/>
        <dbReference type="ChEBI" id="CHEBI:17499"/>
    </reaction>
</comment>
<dbReference type="EMBL" id="CP066308">
    <property type="protein sequence ID" value="QQE74390.1"/>
    <property type="molecule type" value="Genomic_DNA"/>
</dbReference>
<dbReference type="GO" id="GO:0046872">
    <property type="term" value="F:metal ion binding"/>
    <property type="evidence" value="ECO:0007669"/>
    <property type="project" value="UniProtKB-UniRule"/>
</dbReference>
<feature type="domain" description="4Fe-4S ferredoxin-type" evidence="7">
    <location>
        <begin position="10"/>
        <end position="39"/>
    </location>
</feature>
<dbReference type="InterPro" id="IPR009051">
    <property type="entry name" value="Helical_ferredxn"/>
</dbReference>
<dbReference type="PANTHER" id="PTHR32479">
    <property type="entry name" value="GLYCOLATE OXIDASE IRON-SULFUR SUBUNIT"/>
    <property type="match status" value="1"/>
</dbReference>
<keyword evidence="2 6" id="KW-0479">Metal-binding</keyword>
<dbReference type="KEGG" id="bcop:JD108_21690"/>
<gene>
    <name evidence="8" type="ORF">JD108_21690</name>
    <name evidence="9" type="ORF">KDJ56_21625</name>
</gene>
<evidence type="ECO:0000256" key="4">
    <source>
        <dbReference type="ARBA" id="ARBA00023004"/>
    </source>
</evidence>
<evidence type="ECO:0000313" key="8">
    <source>
        <dbReference type="EMBL" id="QQE74390.1"/>
    </source>
</evidence>
<keyword evidence="1 6" id="KW-0004">4Fe-4S</keyword>
<dbReference type="Pfam" id="PF13183">
    <property type="entry name" value="Fer4_8"/>
    <property type="match status" value="1"/>
</dbReference>
<keyword evidence="3" id="KW-0677">Repeat</keyword>
<dbReference type="EMBL" id="CP073708">
    <property type="protein sequence ID" value="QUO41472.1"/>
    <property type="molecule type" value="Genomic_DNA"/>
</dbReference>
<dbReference type="EC" id="1.1.99.14" evidence="6"/>
<dbReference type="PROSITE" id="PS51379">
    <property type="entry name" value="4FE4S_FER_2"/>
    <property type="match status" value="2"/>
</dbReference>
<keyword evidence="5 6" id="KW-0411">Iron-sulfur</keyword>
<comment type="function">
    <text evidence="6">Component of a complex that catalyzes the oxidation of glycolate to glyoxylate.</text>
</comment>
<dbReference type="GO" id="GO:0051539">
    <property type="term" value="F:4 iron, 4 sulfur cluster binding"/>
    <property type="evidence" value="ECO:0007669"/>
    <property type="project" value="UniProtKB-UniRule"/>
</dbReference>
<keyword evidence="4 6" id="KW-0408">Iron</keyword>
<evidence type="ECO:0000256" key="1">
    <source>
        <dbReference type="ARBA" id="ARBA00022485"/>
    </source>
</evidence>
<proteinExistence type="predicted"/>
<keyword evidence="6" id="KW-0249">Electron transport</keyword>
<name>A0A7T5EKT3_9BACL</name>
<keyword evidence="6" id="KW-0813">Transport</keyword>
<dbReference type="Pfam" id="PF02754">
    <property type="entry name" value="CCG"/>
    <property type="match status" value="2"/>
</dbReference>
<comment type="cofactor">
    <cofactor evidence="6">
        <name>[4Fe-4S] cluster</name>
        <dbReference type="ChEBI" id="CHEBI:49883"/>
    </cofactor>
    <text evidence="6">Binds 2 [4Fe-4S] clusters.</text>
</comment>
<dbReference type="InterPro" id="IPR012257">
    <property type="entry name" value="Glc_ox_4Fe-4S"/>
</dbReference>
<dbReference type="InterPro" id="IPR004017">
    <property type="entry name" value="Cys_rich_dom"/>
</dbReference>
<evidence type="ECO:0000256" key="5">
    <source>
        <dbReference type="ARBA" id="ARBA00023014"/>
    </source>
</evidence>
<accession>A0A7T5EKT3</accession>
<comment type="catalytic activity">
    <reaction evidence="6">
        <text>glycolate + A = glyoxylate + AH2</text>
        <dbReference type="Rhea" id="RHEA:21264"/>
        <dbReference type="ChEBI" id="CHEBI:13193"/>
        <dbReference type="ChEBI" id="CHEBI:17499"/>
        <dbReference type="ChEBI" id="CHEBI:29805"/>
        <dbReference type="ChEBI" id="CHEBI:36655"/>
        <dbReference type="EC" id="1.1.99.14"/>
    </reaction>
</comment>
<evidence type="ECO:0000313" key="10">
    <source>
        <dbReference type="Proteomes" id="UP000595847"/>
    </source>
</evidence>
<feature type="domain" description="4Fe-4S ferredoxin-type" evidence="7">
    <location>
        <begin position="61"/>
        <end position="85"/>
    </location>
</feature>
<dbReference type="InterPro" id="IPR017900">
    <property type="entry name" value="4Fe4S_Fe_S_CS"/>
</dbReference>
<dbReference type="Gene3D" id="1.10.1060.10">
    <property type="entry name" value="Alpha-helical ferredoxin"/>
    <property type="match status" value="1"/>
</dbReference>
<dbReference type="SUPFAM" id="SSF46548">
    <property type="entry name" value="alpha-helical ferredoxin"/>
    <property type="match status" value="1"/>
</dbReference>
<protein>
    <recommendedName>
        <fullName evidence="6">Glycolate oxidase iron-sulfur subunit</fullName>
        <ecNumber evidence="6">1.1.99.14</ecNumber>
    </recommendedName>
</protein>
<evidence type="ECO:0000256" key="2">
    <source>
        <dbReference type="ARBA" id="ARBA00022723"/>
    </source>
</evidence>
<organism evidence="8 10">
    <name type="scientific">Brevibacillus composti</name>
    <dbReference type="NCBI Taxonomy" id="2796470"/>
    <lineage>
        <taxon>Bacteria</taxon>
        <taxon>Bacillati</taxon>
        <taxon>Bacillota</taxon>
        <taxon>Bacilli</taxon>
        <taxon>Bacillales</taxon>
        <taxon>Paenibacillaceae</taxon>
        <taxon>Brevibacillus</taxon>
    </lineage>
</organism>
<keyword evidence="11" id="KW-1185">Reference proteome</keyword>
<evidence type="ECO:0000259" key="7">
    <source>
        <dbReference type="PROSITE" id="PS51379"/>
    </source>
</evidence>
<evidence type="ECO:0000256" key="3">
    <source>
        <dbReference type="ARBA" id="ARBA00022737"/>
    </source>
</evidence>
<reference evidence="8 10" key="1">
    <citation type="submission" date="2020-12" db="EMBL/GenBank/DDBJ databases">
        <title>strain FJAT-54423T represents a novel species of the genus Brevibacillus.</title>
        <authorList>
            <person name="Tang R."/>
        </authorList>
    </citation>
    <scope>NUCLEOTIDE SEQUENCE [LARGE SCALE GENOMIC DNA]</scope>
    <source>
        <strain evidence="8 10">FJAT-54423</strain>
    </source>
</reference>
<dbReference type="PANTHER" id="PTHR32479:SF17">
    <property type="entry name" value="GLYCOLATE OXIDASE IRON-SULFUR SUBUNIT"/>
    <property type="match status" value="1"/>
</dbReference>
<evidence type="ECO:0000313" key="9">
    <source>
        <dbReference type="EMBL" id="QUO41472.1"/>
    </source>
</evidence>
<dbReference type="Proteomes" id="UP000595847">
    <property type="component" value="Chromosome"/>
</dbReference>
<dbReference type="AlphaFoldDB" id="A0A7T5EKT3"/>
<dbReference type="GO" id="GO:0019154">
    <property type="term" value="F:glycolate dehydrogenase activity"/>
    <property type="evidence" value="ECO:0007669"/>
    <property type="project" value="UniProtKB-EC"/>
</dbReference>
<reference evidence="9" key="2">
    <citation type="submission" date="2021-04" db="EMBL/GenBank/DDBJ databases">
        <title>Brevibacillus composti FJAT-54423, complete genome.</title>
        <authorList>
            <person name="Tang R."/>
        </authorList>
    </citation>
    <scope>NUCLEOTIDE SEQUENCE</scope>
    <source>
        <strain evidence="9">FJAT-54424</strain>
    </source>
</reference>
<dbReference type="InterPro" id="IPR017896">
    <property type="entry name" value="4Fe4S_Fe-S-bd"/>
</dbReference>